<evidence type="ECO:0000313" key="2">
    <source>
        <dbReference type="Proteomes" id="UP000254287"/>
    </source>
</evidence>
<name>A0A376CWI1_9CORY</name>
<accession>A0A376CWI1</accession>
<dbReference type="RefSeq" id="WP_115021612.1">
    <property type="nucleotide sequence ID" value="NZ_CP069533.1"/>
</dbReference>
<gene>
    <name evidence="1" type="ORF">NCTC10289_01045</name>
</gene>
<organism evidence="1 2">
    <name type="scientific">Corynebacterium minutissimum</name>
    <dbReference type="NCBI Taxonomy" id="38301"/>
    <lineage>
        <taxon>Bacteria</taxon>
        <taxon>Bacillati</taxon>
        <taxon>Actinomycetota</taxon>
        <taxon>Actinomycetes</taxon>
        <taxon>Mycobacteriales</taxon>
        <taxon>Corynebacteriaceae</taxon>
        <taxon>Corynebacterium</taxon>
    </lineage>
</organism>
<proteinExistence type="predicted"/>
<dbReference type="EMBL" id="UFXP01000001">
    <property type="protein sequence ID" value="STC76724.1"/>
    <property type="molecule type" value="Genomic_DNA"/>
</dbReference>
<sequence length="158" mass="18034">MTTHDHFDVPEYTPMLPMIGDNATPYMLITRDNDRHVAHIEYHCKLSDLSNTENRTIRYPLILDVAVHDNIAALTVTIGRDNGEKYALHEEFEFTGKRPLTLGYAVIALGVALENLTEGYTDLTIDIAGRIQRKLHQEYFDALKQLEKRRITNPPATN</sequence>
<reference evidence="1 2" key="1">
    <citation type="submission" date="2018-06" db="EMBL/GenBank/DDBJ databases">
        <authorList>
            <consortium name="Pathogen Informatics"/>
            <person name="Doyle S."/>
        </authorList>
    </citation>
    <scope>NUCLEOTIDE SEQUENCE [LARGE SCALE GENOMIC DNA]</scope>
    <source>
        <strain evidence="1 2">NCTC10289</strain>
    </source>
</reference>
<protein>
    <submittedName>
        <fullName evidence="1">Uncharacterized protein</fullName>
    </submittedName>
</protein>
<dbReference type="AlphaFoldDB" id="A0A376CWI1"/>
<evidence type="ECO:0000313" key="1">
    <source>
        <dbReference type="EMBL" id="STC76724.1"/>
    </source>
</evidence>
<dbReference type="Proteomes" id="UP000254287">
    <property type="component" value="Unassembled WGS sequence"/>
</dbReference>